<dbReference type="Gene3D" id="2.40.170.10">
    <property type="entry name" value="Porin, LamB type"/>
    <property type="match status" value="1"/>
</dbReference>
<organism evidence="10 11">
    <name type="scientific">Endozoicomonas lisbonensis</name>
    <dbReference type="NCBI Taxonomy" id="3120522"/>
    <lineage>
        <taxon>Bacteria</taxon>
        <taxon>Pseudomonadati</taxon>
        <taxon>Pseudomonadota</taxon>
        <taxon>Gammaproteobacteria</taxon>
        <taxon>Oceanospirillales</taxon>
        <taxon>Endozoicomonadaceae</taxon>
        <taxon>Endozoicomonas</taxon>
    </lineage>
</organism>
<evidence type="ECO:0000256" key="4">
    <source>
        <dbReference type="ARBA" id="ARBA00022452"/>
    </source>
</evidence>
<evidence type="ECO:0000256" key="2">
    <source>
        <dbReference type="ARBA" id="ARBA00007055"/>
    </source>
</evidence>
<comment type="caution">
    <text evidence="10">The sequence shown here is derived from an EMBL/GenBank/DDBJ whole genome shotgun (WGS) entry which is preliminary data.</text>
</comment>
<dbReference type="InterPro" id="IPR003192">
    <property type="entry name" value="Porin_LamB"/>
</dbReference>
<dbReference type="Proteomes" id="UP001549366">
    <property type="component" value="Unassembled WGS sequence"/>
</dbReference>
<accession>A0ABV2SK96</accession>
<proteinExistence type="inferred from homology"/>
<evidence type="ECO:0000256" key="9">
    <source>
        <dbReference type="ARBA" id="ARBA00023237"/>
    </source>
</evidence>
<dbReference type="RefSeq" id="WP_354008288.1">
    <property type="nucleotide sequence ID" value="NZ_JBEWTA010000001.1"/>
</dbReference>
<keyword evidence="11" id="KW-1185">Reference proteome</keyword>
<evidence type="ECO:0000256" key="5">
    <source>
        <dbReference type="ARBA" id="ARBA00022692"/>
    </source>
</evidence>
<dbReference type="PANTHER" id="PTHR38762:SF1">
    <property type="entry name" value="CRYPTIC OUTER MEMBRANE PORIN BGLH-RELATED"/>
    <property type="match status" value="1"/>
</dbReference>
<keyword evidence="3" id="KW-0813">Transport</keyword>
<reference evidence="10 11" key="1">
    <citation type="submission" date="2024-06" db="EMBL/GenBank/DDBJ databases">
        <title>Genomic Encyclopedia of Type Strains, Phase V (KMG-V): Genome sequencing to study the core and pangenomes of soil and plant-associated prokaryotes.</title>
        <authorList>
            <person name="Whitman W."/>
        </authorList>
    </citation>
    <scope>NUCLEOTIDE SEQUENCE [LARGE SCALE GENOMIC DNA]</scope>
    <source>
        <strain evidence="10 11">NE40</strain>
    </source>
</reference>
<evidence type="ECO:0000256" key="8">
    <source>
        <dbReference type="ARBA" id="ARBA00023136"/>
    </source>
</evidence>
<comment type="subcellular location">
    <subcellularLocation>
        <location evidence="1">Cell outer membrane</location>
        <topology evidence="1">Multi-pass membrane protein</topology>
    </subcellularLocation>
</comment>
<keyword evidence="5" id="KW-0812">Transmembrane</keyword>
<keyword evidence="7" id="KW-0626">Porin</keyword>
<comment type="similarity">
    <text evidence="2">Belongs to the porin LamB (TC 1.B.3) family.</text>
</comment>
<keyword evidence="8" id="KW-0472">Membrane</keyword>
<name>A0ABV2SK96_9GAMM</name>
<dbReference type="SUPFAM" id="SSF56935">
    <property type="entry name" value="Porins"/>
    <property type="match status" value="1"/>
</dbReference>
<evidence type="ECO:0000256" key="6">
    <source>
        <dbReference type="ARBA" id="ARBA00023065"/>
    </source>
</evidence>
<sequence length="511" mass="56908">MSFESLVYVLPEFLKTFTYCTRSFHWQNANHANDVIHFSKTVHESAAMGGNYCCAWIMTCPNKTLNQMGVFGLAKQVKALPLAAAISAIVFSAGAAAAEVDFSGYVRSGLGMSGSGGDQWAYQATGSGSKYRLGNETDTYMELGLGSNLWEDGDKSFRFESRMAYKTFQNKDWAAMQGHDWNEMALREAYVKGDNLFESMPGASIWAGQRFYQRQDIHMIDFYYYDVSGPGAGLENIDVGLGKLNLAWTQNNDESDFQTGHGRFVGNMFDARLNDIAVNTDGFLQLGLTYGTASENKNSEALRGKEKSGYMLTAEHTQTNFFGGFNKFVVQYATDAMSTWQMGASGKTEPLDKDVDQSLLRIIDHGAFDLPDSNFSMSYVAMMNKLSNDPDTGRTWYTVGVRPQYHWNQVMSTAVELGHDRVKFDKNASGVDAGKTYKMNKVTVAQQWSAGDSVWARPTIRVFGTYAKWNDKQALNGFRDGDGNFDAVAYNEKFGSSKDGFTFGVQMEAWW</sequence>
<dbReference type="EMBL" id="JBEWTB010000002">
    <property type="protein sequence ID" value="MET4758183.1"/>
    <property type="molecule type" value="Genomic_DNA"/>
</dbReference>
<dbReference type="PANTHER" id="PTHR38762">
    <property type="entry name" value="CRYPTIC OUTER MEMBRANE PORIN BGLH-RELATED"/>
    <property type="match status" value="1"/>
</dbReference>
<keyword evidence="6" id="KW-0406">Ion transport</keyword>
<evidence type="ECO:0000256" key="3">
    <source>
        <dbReference type="ARBA" id="ARBA00022448"/>
    </source>
</evidence>
<evidence type="ECO:0000313" key="10">
    <source>
        <dbReference type="EMBL" id="MET4758183.1"/>
    </source>
</evidence>
<evidence type="ECO:0000313" key="11">
    <source>
        <dbReference type="Proteomes" id="UP001549366"/>
    </source>
</evidence>
<dbReference type="CDD" id="cd01346">
    <property type="entry name" value="Maltoporin-like"/>
    <property type="match status" value="1"/>
</dbReference>
<dbReference type="InterPro" id="IPR036998">
    <property type="entry name" value="Porin_LamB_sf"/>
</dbReference>
<protein>
    <submittedName>
        <fullName evidence="10">Maltoporin</fullName>
    </submittedName>
</protein>
<gene>
    <name evidence="10" type="ORF">V5J35_003375</name>
</gene>
<keyword evidence="4" id="KW-1134">Transmembrane beta strand</keyword>
<dbReference type="NCBIfam" id="NF006860">
    <property type="entry name" value="PRK09360.1"/>
    <property type="match status" value="1"/>
</dbReference>
<keyword evidence="9" id="KW-0998">Cell outer membrane</keyword>
<dbReference type="InterPro" id="IPR050286">
    <property type="entry name" value="G_neg_Bact_CarbUptk_Porin"/>
</dbReference>
<evidence type="ECO:0000256" key="1">
    <source>
        <dbReference type="ARBA" id="ARBA00004571"/>
    </source>
</evidence>
<evidence type="ECO:0000256" key="7">
    <source>
        <dbReference type="ARBA" id="ARBA00023114"/>
    </source>
</evidence>
<dbReference type="Pfam" id="PF02264">
    <property type="entry name" value="LamB"/>
    <property type="match status" value="1"/>
</dbReference>